<protein>
    <submittedName>
        <fullName evidence="2">Protein translocase subunit SecA, chloroplastic isoform X1</fullName>
    </submittedName>
</protein>
<gene>
    <name evidence="2" type="ORF">CKAN_02448000</name>
</gene>
<organism evidence="2 3">
    <name type="scientific">Cinnamomum micranthum f. kanehirae</name>
    <dbReference type="NCBI Taxonomy" id="337451"/>
    <lineage>
        <taxon>Eukaryota</taxon>
        <taxon>Viridiplantae</taxon>
        <taxon>Streptophyta</taxon>
        <taxon>Embryophyta</taxon>
        <taxon>Tracheophyta</taxon>
        <taxon>Spermatophyta</taxon>
        <taxon>Magnoliopsida</taxon>
        <taxon>Magnoliidae</taxon>
        <taxon>Laurales</taxon>
        <taxon>Lauraceae</taxon>
        <taxon>Cinnamomum</taxon>
    </lineage>
</organism>
<dbReference type="EMBL" id="QPKB01000011">
    <property type="protein sequence ID" value="RWR95152.1"/>
    <property type="molecule type" value="Genomic_DNA"/>
</dbReference>
<dbReference type="InterPro" id="IPR014018">
    <property type="entry name" value="SecA_motor_DEAD"/>
</dbReference>
<keyword evidence="3" id="KW-1185">Reference proteome</keyword>
<evidence type="ECO:0000313" key="2">
    <source>
        <dbReference type="EMBL" id="RWR95152.1"/>
    </source>
</evidence>
<dbReference type="Gene3D" id="3.40.50.300">
    <property type="entry name" value="P-loop containing nucleotide triphosphate hydrolases"/>
    <property type="match status" value="1"/>
</dbReference>
<evidence type="ECO:0000259" key="1">
    <source>
        <dbReference type="PROSITE" id="PS51196"/>
    </source>
</evidence>
<dbReference type="PROSITE" id="PS51196">
    <property type="entry name" value="SECA_MOTOR_DEAD"/>
    <property type="match status" value="1"/>
</dbReference>
<evidence type="ECO:0000313" key="3">
    <source>
        <dbReference type="Proteomes" id="UP000283530"/>
    </source>
</evidence>
<sequence length="225" mass="25093">MLQILSSILSDLPFSVTLSLHINRSSQAKPIQKQKEEIGTEQHSYKNPSFPFGFCNQSVQNHRLHSILRARFPISAEMASLPFSSTPVAKNPPSSSPFSSRFLLLRSNFQPKFDLGHSYFGKEPRQFPDSGGKPSKLGVPRRRRLRPAAALGGLLGGFFKGTDTGEGTRQQYAGTVDLINGLEPEMSRLSDSELRERTSVLKERARKGESLDSLLPVAWFFTKEK</sequence>
<reference evidence="2 3" key="1">
    <citation type="journal article" date="2019" name="Nat. Plants">
        <title>Stout camphor tree genome fills gaps in understanding of flowering plant genome evolution.</title>
        <authorList>
            <person name="Chaw S.M."/>
            <person name="Liu Y.C."/>
            <person name="Wu Y.W."/>
            <person name="Wang H.Y."/>
            <person name="Lin C.I."/>
            <person name="Wu C.S."/>
            <person name="Ke H.M."/>
            <person name="Chang L.Y."/>
            <person name="Hsu C.Y."/>
            <person name="Yang H.T."/>
            <person name="Sudianto E."/>
            <person name="Hsu M.H."/>
            <person name="Wu K.P."/>
            <person name="Wang L.N."/>
            <person name="Leebens-Mack J.H."/>
            <person name="Tsai I.J."/>
        </authorList>
    </citation>
    <scope>NUCLEOTIDE SEQUENCE [LARGE SCALE GENOMIC DNA]</scope>
    <source>
        <strain evidence="3">cv. Chaw 1501</strain>
        <tissue evidence="2">Young leaves</tissue>
    </source>
</reference>
<name>A0A443PWN2_9MAGN</name>
<dbReference type="AlphaFoldDB" id="A0A443PWN2"/>
<dbReference type="Proteomes" id="UP000283530">
    <property type="component" value="Unassembled WGS sequence"/>
</dbReference>
<feature type="domain" description="SecA family profile" evidence="1">
    <location>
        <begin position="154"/>
        <end position="225"/>
    </location>
</feature>
<accession>A0A443PWN2</accession>
<dbReference type="InterPro" id="IPR027417">
    <property type="entry name" value="P-loop_NTPase"/>
</dbReference>
<dbReference type="STRING" id="337451.A0A443PWN2"/>
<dbReference type="OrthoDB" id="10265155at2759"/>
<proteinExistence type="predicted"/>
<comment type="caution">
    <text evidence="2">The sequence shown here is derived from an EMBL/GenBank/DDBJ whole genome shotgun (WGS) entry which is preliminary data.</text>
</comment>